<dbReference type="Pfam" id="PF08613">
    <property type="entry name" value="Cyclin"/>
    <property type="match status" value="1"/>
</dbReference>
<protein>
    <recommendedName>
        <fullName evidence="3">Cyclin N-terminal domain-containing protein</fullName>
    </recommendedName>
</protein>
<proteinExistence type="predicted"/>
<dbReference type="Gene3D" id="1.10.472.10">
    <property type="entry name" value="Cyclin-like"/>
    <property type="match status" value="1"/>
</dbReference>
<sequence length="189" mass="21608">MKDSRLGTNLEKKYKIKKVESTHPKSLPEKTSAFLGFENQCQQLLAHKLFDILEGVVAGASEAISISGIALFLKYLWHRAYMIVEEDIIAVAFLEKFVRNQTARRVQILNTKNIGTMLVVLVIVAMKSCRDKVCLNNFYADEFQIPSAVLNQSETTFMKIIKNELYIGYSDYSQLFNEIMKVKDNKITN</sequence>
<dbReference type="EMBL" id="SNRW01004749">
    <property type="protein sequence ID" value="KAA6386563.1"/>
    <property type="molecule type" value="Genomic_DNA"/>
</dbReference>
<dbReference type="Proteomes" id="UP000324800">
    <property type="component" value="Unassembled WGS sequence"/>
</dbReference>
<accession>A0A5J4VW54</accession>
<dbReference type="AlphaFoldDB" id="A0A5J4VW54"/>
<comment type="caution">
    <text evidence="1">The sequence shown here is derived from an EMBL/GenBank/DDBJ whole genome shotgun (WGS) entry which is preliminary data.</text>
</comment>
<name>A0A5J4VW54_9EUKA</name>
<organism evidence="1 2">
    <name type="scientific">Streblomastix strix</name>
    <dbReference type="NCBI Taxonomy" id="222440"/>
    <lineage>
        <taxon>Eukaryota</taxon>
        <taxon>Metamonada</taxon>
        <taxon>Preaxostyla</taxon>
        <taxon>Oxymonadida</taxon>
        <taxon>Streblomastigidae</taxon>
        <taxon>Streblomastix</taxon>
    </lineage>
</organism>
<dbReference type="GO" id="GO:0019901">
    <property type="term" value="F:protein kinase binding"/>
    <property type="evidence" value="ECO:0007669"/>
    <property type="project" value="InterPro"/>
</dbReference>
<evidence type="ECO:0000313" key="1">
    <source>
        <dbReference type="EMBL" id="KAA6386563.1"/>
    </source>
</evidence>
<dbReference type="InterPro" id="IPR013922">
    <property type="entry name" value="Cyclin_PHO80-like"/>
</dbReference>
<gene>
    <name evidence="1" type="ORF">EZS28_017911</name>
</gene>
<evidence type="ECO:0008006" key="3">
    <source>
        <dbReference type="Google" id="ProtNLM"/>
    </source>
</evidence>
<evidence type="ECO:0000313" key="2">
    <source>
        <dbReference type="Proteomes" id="UP000324800"/>
    </source>
</evidence>
<reference evidence="1 2" key="1">
    <citation type="submission" date="2019-03" db="EMBL/GenBank/DDBJ databases">
        <title>Single cell metagenomics reveals metabolic interactions within the superorganism composed of flagellate Streblomastix strix and complex community of Bacteroidetes bacteria on its surface.</title>
        <authorList>
            <person name="Treitli S.C."/>
            <person name="Kolisko M."/>
            <person name="Husnik F."/>
            <person name="Keeling P."/>
            <person name="Hampl V."/>
        </authorList>
    </citation>
    <scope>NUCLEOTIDE SEQUENCE [LARGE SCALE GENOMIC DNA]</scope>
    <source>
        <strain evidence="1">ST1C</strain>
    </source>
</reference>